<dbReference type="RefSeq" id="WP_110856892.1">
    <property type="nucleotide sequence ID" value="NZ_QJSQ01000027.1"/>
</dbReference>
<gene>
    <name evidence="4" type="ORF">C7410_12741</name>
</gene>
<comment type="caution">
    <text evidence="4">The sequence shown here is derived from an EMBL/GenBank/DDBJ whole genome shotgun (WGS) entry which is preliminary data.</text>
</comment>
<evidence type="ECO:0000313" key="4">
    <source>
        <dbReference type="EMBL" id="PYE17108.1"/>
    </source>
</evidence>
<evidence type="ECO:0000256" key="3">
    <source>
        <dbReference type="SAM" id="MobiDB-lite"/>
    </source>
</evidence>
<evidence type="ECO:0000313" key="5">
    <source>
        <dbReference type="Proteomes" id="UP000247772"/>
    </source>
</evidence>
<dbReference type="AlphaFoldDB" id="A0A2V4T264"/>
<keyword evidence="2" id="KW-0732">Signal</keyword>
<dbReference type="GO" id="GO:0120010">
    <property type="term" value="P:intermembrane phospholipid transfer"/>
    <property type="evidence" value="ECO:0007669"/>
    <property type="project" value="TreeGrafter"/>
</dbReference>
<accession>A0A2V4T264</accession>
<reference evidence="4 5" key="1">
    <citation type="submission" date="2018-06" db="EMBL/GenBank/DDBJ databases">
        <title>Genomic Encyclopedia of Type Strains, Phase IV (KMG-V): Genome sequencing to study the core and pangenomes of soil and plant-associated prokaryotes.</title>
        <authorList>
            <person name="Whitman W."/>
        </authorList>
    </citation>
    <scope>NUCLEOTIDE SEQUENCE [LARGE SCALE GENOMIC DNA]</scope>
    <source>
        <strain evidence="4 5">SRCL-318</strain>
    </source>
</reference>
<dbReference type="Proteomes" id="UP000247772">
    <property type="component" value="Unassembled WGS sequence"/>
</dbReference>
<sequence>MTTIRMRAITLGVAALALGGCSTVQTPSKEDPWEGFNRTVYTFNDKVDTYALKPVAQGYVKVTPQPVRDSVTNFFANIGDVYNAANNFLQLKITDGVEDIMRIVINTVFGVGGLFDVATLAKLPKHNQDFGLTLGHYGVPPGPYLVLPLFGPSTVRDGVGLVPNYFINPLTYVDPAALSWGLYGLNVVSTRANLLGASDLLEGAAIDKYSFIRNAYLQRRRYLLSDGRASSGSNLPDYGDGAPLPKYDDTDEGAAAPASGAVAGAAAPASGTAPAATPNAASTVPATPNGAPPAPATLEGPAGAAAPGGASATTVPGDQMIPPARIGFPSMLRLH</sequence>
<feature type="compositionally biased region" description="Low complexity" evidence="3">
    <location>
        <begin position="296"/>
        <end position="317"/>
    </location>
</feature>
<evidence type="ECO:0000256" key="1">
    <source>
        <dbReference type="ARBA" id="ARBA00010634"/>
    </source>
</evidence>
<dbReference type="Pfam" id="PF04333">
    <property type="entry name" value="MlaA"/>
    <property type="match status" value="1"/>
</dbReference>
<evidence type="ECO:0000256" key="2">
    <source>
        <dbReference type="ARBA" id="ARBA00022729"/>
    </source>
</evidence>
<comment type="similarity">
    <text evidence="1">Belongs to the MlaA family.</text>
</comment>
<dbReference type="GO" id="GO:0016020">
    <property type="term" value="C:membrane"/>
    <property type="evidence" value="ECO:0007669"/>
    <property type="project" value="InterPro"/>
</dbReference>
<feature type="compositionally biased region" description="Low complexity" evidence="3">
    <location>
        <begin position="253"/>
        <end position="289"/>
    </location>
</feature>
<organism evidence="4 5">
    <name type="scientific">Paraburkholderia silvatlantica</name>
    <dbReference type="NCBI Taxonomy" id="321895"/>
    <lineage>
        <taxon>Bacteria</taxon>
        <taxon>Pseudomonadati</taxon>
        <taxon>Pseudomonadota</taxon>
        <taxon>Betaproteobacteria</taxon>
        <taxon>Burkholderiales</taxon>
        <taxon>Burkholderiaceae</taxon>
        <taxon>Paraburkholderia</taxon>
    </lineage>
</organism>
<dbReference type="InterPro" id="IPR007428">
    <property type="entry name" value="MlaA"/>
</dbReference>
<protein>
    <submittedName>
        <fullName evidence="4">Phospholipid-binding lipoprotein MlaA</fullName>
    </submittedName>
</protein>
<proteinExistence type="inferred from homology"/>
<dbReference type="PRINTS" id="PR01805">
    <property type="entry name" value="VACJLIPOPROT"/>
</dbReference>
<dbReference type="PROSITE" id="PS51257">
    <property type="entry name" value="PROKAR_LIPOPROTEIN"/>
    <property type="match status" value="1"/>
</dbReference>
<dbReference type="PANTHER" id="PTHR30035:SF3">
    <property type="entry name" value="INTERMEMBRANE PHOSPHOLIPID TRANSPORT SYSTEM LIPOPROTEIN MLAA"/>
    <property type="match status" value="1"/>
</dbReference>
<keyword evidence="4" id="KW-0449">Lipoprotein</keyword>
<dbReference type="EMBL" id="QJSQ01000027">
    <property type="protein sequence ID" value="PYE17108.1"/>
    <property type="molecule type" value="Genomic_DNA"/>
</dbReference>
<feature type="region of interest" description="Disordered" evidence="3">
    <location>
        <begin position="228"/>
        <end position="335"/>
    </location>
</feature>
<name>A0A2V4T264_9BURK</name>
<dbReference type="OrthoDB" id="9785326at2"/>
<dbReference type="PANTHER" id="PTHR30035">
    <property type="entry name" value="LIPOPROTEIN VACJ-RELATED"/>
    <property type="match status" value="1"/>
</dbReference>